<dbReference type="InterPro" id="IPR037455">
    <property type="entry name" value="LucA/IucC-like"/>
</dbReference>
<proteinExistence type="predicted"/>
<feature type="region of interest" description="Disordered" evidence="2">
    <location>
        <begin position="584"/>
        <end position="619"/>
    </location>
</feature>
<dbReference type="RefSeq" id="WP_162318885.1">
    <property type="nucleotide sequence ID" value="NZ_JAHQXF010000003.1"/>
</dbReference>
<dbReference type="InterPro" id="IPR022770">
    <property type="entry name" value="IucA/IucC-like_C"/>
</dbReference>
<evidence type="ECO:0000259" key="4">
    <source>
        <dbReference type="Pfam" id="PF06276"/>
    </source>
</evidence>
<name>A0A8J8C9X3_9EURY</name>
<reference evidence="5 6" key="1">
    <citation type="submission" date="2021-06" db="EMBL/GenBank/DDBJ databases">
        <title>New haloarchaea isolates fom saline soil.</title>
        <authorList>
            <person name="Duran-Viseras A."/>
            <person name="Sanchez-Porro C.S."/>
            <person name="Ventosa A."/>
        </authorList>
    </citation>
    <scope>NUCLEOTIDE SEQUENCE [LARGE SCALE GENOMIC DNA]</scope>
    <source>
        <strain evidence="5 6">JCM 183640</strain>
    </source>
</reference>
<dbReference type="GO" id="GO:0016881">
    <property type="term" value="F:acid-amino acid ligase activity"/>
    <property type="evidence" value="ECO:0007669"/>
    <property type="project" value="UniProtKB-ARBA"/>
</dbReference>
<dbReference type="PANTHER" id="PTHR34384">
    <property type="entry name" value="L-2,3-DIAMINOPROPANOATE--CITRATE LIGASE"/>
    <property type="match status" value="1"/>
</dbReference>
<gene>
    <name evidence="5" type="ORF">KTS45_16990</name>
</gene>
<dbReference type="InterPro" id="IPR007310">
    <property type="entry name" value="Aerobactin_biosyn_IucA/IucC_N"/>
</dbReference>
<dbReference type="Gene3D" id="1.10.510.40">
    <property type="match status" value="1"/>
</dbReference>
<dbReference type="AlphaFoldDB" id="A0A8J8C9X3"/>
<dbReference type="OrthoDB" id="226976at2157"/>
<sequence length="619" mass="70161">MDPNDTIRENALTPDVWETVERRLLTKLLEEFSYEEILNPEQVAAGDQRDTYRVDLTSASYRFEADERLLDSYAIDGGSIERRANGDAEDGWESATDPIRCLRDLEATVDLDALTAGNLVREYERTLLADAHIEAKRRDREGFDPTALGYAALEGEMEGHPWITYNKGRLGWGYDDYRQYAPELQEPVTLSWVAVRKAEATFTGAAGVDHDSLVQSELGGHYDRFRDRLRQRGLDPDAYYFVPVHDWQWEHSIVPLFPGDIANDDIVPLGDGPDEYLPQQSVRTFVNVDEAEKHHVKVPMRILNTLVWRGLPGERTEIAPTVTEYIKGIYAQDAFLQEQDLILPGEIAGVNYGHDDFAGIEGSPYQYHELLGAVWRESIYTFLEDGEEAITLSALMHVDGAGEPYLSRLVEQSALTLDEWLEAFFETVLPPLLHFLYRYGTVFSPHGQNTILVVEDGVPTRLAIKDFADDVNVSDRPLPELDALSAEMEAVLRREPPEGLCQFIFSGLFVCVLRYVADILEENEDYPEEEFWMHVREAVLEYQSQFPELADRFELFDLLQPEFTKLALNRNRILDYGYDDAPGRPHASEHGTVTNPLHEVATESTGVAERPDPPGASDN</sequence>
<dbReference type="Gene3D" id="3.30.310.280">
    <property type="match status" value="1"/>
</dbReference>
<protein>
    <submittedName>
        <fullName evidence="5">IucA/IucC family siderophore biosynthesis protein</fullName>
    </submittedName>
</protein>
<dbReference type="Proteomes" id="UP000766550">
    <property type="component" value="Unassembled WGS sequence"/>
</dbReference>
<comment type="caution">
    <text evidence="5">The sequence shown here is derived from an EMBL/GenBank/DDBJ whole genome shotgun (WGS) entry which is preliminary data.</text>
</comment>
<evidence type="ECO:0000313" key="5">
    <source>
        <dbReference type="EMBL" id="MBV0925900.1"/>
    </source>
</evidence>
<dbReference type="Pfam" id="PF04183">
    <property type="entry name" value="IucA_IucC"/>
    <property type="match status" value="1"/>
</dbReference>
<evidence type="ECO:0000256" key="2">
    <source>
        <dbReference type="SAM" id="MobiDB-lite"/>
    </source>
</evidence>
<keyword evidence="6" id="KW-1185">Reference proteome</keyword>
<evidence type="ECO:0000313" key="6">
    <source>
        <dbReference type="Proteomes" id="UP000766550"/>
    </source>
</evidence>
<dbReference type="Pfam" id="PF06276">
    <property type="entry name" value="FhuF"/>
    <property type="match status" value="1"/>
</dbReference>
<organism evidence="5 6">
    <name type="scientific">Haloarcula limicola</name>
    <dbReference type="NCBI Taxonomy" id="1429915"/>
    <lineage>
        <taxon>Archaea</taxon>
        <taxon>Methanobacteriati</taxon>
        <taxon>Methanobacteriota</taxon>
        <taxon>Stenosarchaea group</taxon>
        <taxon>Halobacteria</taxon>
        <taxon>Halobacteriales</taxon>
        <taxon>Haloarculaceae</taxon>
        <taxon>Haloarcula</taxon>
    </lineage>
</organism>
<comment type="pathway">
    <text evidence="1">Siderophore biosynthesis.</text>
</comment>
<feature type="domain" description="Aerobactin siderophore biosynthesis IucA/IucC N-terminal" evidence="3">
    <location>
        <begin position="150"/>
        <end position="397"/>
    </location>
</feature>
<dbReference type="Gene3D" id="6.10.250.3370">
    <property type="match status" value="1"/>
</dbReference>
<evidence type="ECO:0000256" key="1">
    <source>
        <dbReference type="ARBA" id="ARBA00004924"/>
    </source>
</evidence>
<accession>A0A8J8C9X3</accession>
<dbReference type="EMBL" id="JAHQXF010000003">
    <property type="protein sequence ID" value="MBV0925900.1"/>
    <property type="molecule type" value="Genomic_DNA"/>
</dbReference>
<dbReference type="GO" id="GO:0019290">
    <property type="term" value="P:siderophore biosynthetic process"/>
    <property type="evidence" value="ECO:0007669"/>
    <property type="project" value="InterPro"/>
</dbReference>
<feature type="domain" description="Aerobactin siderophore biosynthesis IucA/IucC-like C-terminal" evidence="4">
    <location>
        <begin position="419"/>
        <end position="579"/>
    </location>
</feature>
<evidence type="ECO:0000259" key="3">
    <source>
        <dbReference type="Pfam" id="PF04183"/>
    </source>
</evidence>
<dbReference type="PANTHER" id="PTHR34384:SF6">
    <property type="entry name" value="STAPHYLOFERRIN B SYNTHASE"/>
    <property type="match status" value="1"/>
</dbReference>